<feature type="region of interest" description="Disordered" evidence="1">
    <location>
        <begin position="376"/>
        <end position="398"/>
    </location>
</feature>
<reference evidence="2" key="1">
    <citation type="submission" date="2023-07" db="EMBL/GenBank/DDBJ databases">
        <authorList>
            <consortium name="CYATHOMIX"/>
        </authorList>
    </citation>
    <scope>NUCLEOTIDE SEQUENCE</scope>
    <source>
        <strain evidence="2">N/A</strain>
    </source>
</reference>
<evidence type="ECO:0000256" key="1">
    <source>
        <dbReference type="SAM" id="MobiDB-lite"/>
    </source>
</evidence>
<organism evidence="2 3">
    <name type="scientific">Cylicocyclus nassatus</name>
    <name type="common">Nematode worm</name>
    <dbReference type="NCBI Taxonomy" id="53992"/>
    <lineage>
        <taxon>Eukaryota</taxon>
        <taxon>Metazoa</taxon>
        <taxon>Ecdysozoa</taxon>
        <taxon>Nematoda</taxon>
        <taxon>Chromadorea</taxon>
        <taxon>Rhabditida</taxon>
        <taxon>Rhabditina</taxon>
        <taxon>Rhabditomorpha</taxon>
        <taxon>Strongyloidea</taxon>
        <taxon>Strongylidae</taxon>
        <taxon>Cylicocyclus</taxon>
    </lineage>
</organism>
<dbReference type="Gene3D" id="2.30.29.30">
    <property type="entry name" value="Pleckstrin-homology domain (PH domain)/Phosphotyrosine-binding domain (PTB)"/>
    <property type="match status" value="1"/>
</dbReference>
<comment type="caution">
    <text evidence="2">The sequence shown here is derived from an EMBL/GenBank/DDBJ whole genome shotgun (WGS) entry which is preliminary data.</text>
</comment>
<evidence type="ECO:0000313" key="2">
    <source>
        <dbReference type="EMBL" id="CAJ0609206.1"/>
    </source>
</evidence>
<accession>A0AA36HF31</accession>
<proteinExistence type="predicted"/>
<evidence type="ECO:0000313" key="3">
    <source>
        <dbReference type="Proteomes" id="UP001176961"/>
    </source>
</evidence>
<sequence>MDPLCVTKVDIWQHKFFGKEWKSYLAAVFAESEFGRARVELFSSPKKMKALTPNKTILLDQCVALKSLRNGEEHPNIRLQMKDDSEIRVRCEQHSQLMNCLSTAAFPKKYVTIAPSTSMESSSSENDDTQFYDEYPVLLVPSTLTAKRNLAEGNYSLRFSKEDLSLIHGNAQIQHFPYNDISWVAAGENSLGLAIENCGVYEFICDQPLLIIDHMRNYIRFKNSFPAVRLSTKRKYNRFYHQAREFATSGSDLSHASTIESHGSSKASVMHSEHHLPPVIEELEKTHVKEENVAQKPPRGKSKEGVLSGLFRINSKKKPVKGARTDFEENADSEWLRLPVPPKALNGVEQNGQRIDDLSEDDHRIFGAKAHFGSAEAVQKQQEFSSRHRRISSAGVGR</sequence>
<dbReference type="InterPro" id="IPR011993">
    <property type="entry name" value="PH-like_dom_sf"/>
</dbReference>
<dbReference type="EMBL" id="CATQJL010000326">
    <property type="protein sequence ID" value="CAJ0609206.1"/>
    <property type="molecule type" value="Genomic_DNA"/>
</dbReference>
<keyword evidence="3" id="KW-1185">Reference proteome</keyword>
<gene>
    <name evidence="2" type="ORF">CYNAS_LOCUS21189</name>
</gene>
<name>A0AA36HF31_CYLNA</name>
<dbReference type="AlphaFoldDB" id="A0AA36HF31"/>
<dbReference type="Proteomes" id="UP001176961">
    <property type="component" value="Unassembled WGS sequence"/>
</dbReference>
<protein>
    <submittedName>
        <fullName evidence="2">Uncharacterized protein</fullName>
    </submittedName>
</protein>